<gene>
    <name evidence="1" type="ORF">SO3561_09778</name>
</gene>
<reference evidence="2" key="1">
    <citation type="submission" date="2017-05" db="EMBL/GenBank/DDBJ databases">
        <title>Streptomyces olivochromogenes NBRC 3561 whole genome shotgun sequence.</title>
        <authorList>
            <person name="Dohra H."/>
            <person name="Kodani S."/>
        </authorList>
    </citation>
    <scope>NUCLEOTIDE SEQUENCE [LARGE SCALE GENOMIC DNA]</scope>
    <source>
        <strain evidence="2">NBRC 3561</strain>
    </source>
</reference>
<accession>A0A250VVG1</accession>
<evidence type="ECO:0000313" key="2">
    <source>
        <dbReference type="Proteomes" id="UP000217446"/>
    </source>
</evidence>
<organism evidence="1 2">
    <name type="scientific">Streptomyces olivochromogenes</name>
    <dbReference type="NCBI Taxonomy" id="1963"/>
    <lineage>
        <taxon>Bacteria</taxon>
        <taxon>Bacillati</taxon>
        <taxon>Actinomycetota</taxon>
        <taxon>Actinomycetes</taxon>
        <taxon>Kitasatosporales</taxon>
        <taxon>Streptomycetaceae</taxon>
        <taxon>Streptomyces</taxon>
    </lineage>
</organism>
<proteinExistence type="predicted"/>
<dbReference type="RefSeq" id="WP_067380450.1">
    <property type="nucleotide sequence ID" value="NZ_BDQI01000047.1"/>
</dbReference>
<dbReference type="Proteomes" id="UP000217446">
    <property type="component" value="Unassembled WGS sequence"/>
</dbReference>
<comment type="caution">
    <text evidence="1">The sequence shown here is derived from an EMBL/GenBank/DDBJ whole genome shotgun (WGS) entry which is preliminary data.</text>
</comment>
<keyword evidence="2" id="KW-1185">Reference proteome</keyword>
<dbReference type="EMBL" id="BDQI01000047">
    <property type="protein sequence ID" value="GAX58207.1"/>
    <property type="molecule type" value="Genomic_DNA"/>
</dbReference>
<evidence type="ECO:0000313" key="1">
    <source>
        <dbReference type="EMBL" id="GAX58207.1"/>
    </source>
</evidence>
<sequence>MSYGLDLYRFLDGEPAEPDMDVVRAVLSPCDAAPEKAAEGDREFWIRAADGSEAEVFVFDSGIGVERPQAGDVWKIIIELADRIGAGILIPDGTLLCREDMRGHLPEGLESDAVFVPEITLEVFERAAGPFSHPLT</sequence>
<name>A0A250VVG1_STROL</name>
<protein>
    <submittedName>
        <fullName evidence="1">Uncharacterized protein</fullName>
    </submittedName>
</protein>
<dbReference type="AlphaFoldDB" id="A0A250VVG1"/>